<name>A0A485MEE4_9CRUS</name>
<evidence type="ECO:0000256" key="8">
    <source>
        <dbReference type="ARBA" id="ARBA00022692"/>
    </source>
</evidence>
<feature type="transmembrane region" description="Helical" evidence="18">
    <location>
        <begin position="170"/>
        <end position="201"/>
    </location>
</feature>
<feature type="domain" description="NADH:quinone oxidoreductase/Mrp antiporter transmembrane" evidence="19">
    <location>
        <begin position="19"/>
        <end position="74"/>
    </location>
</feature>
<feature type="transmembrane region" description="Helical" evidence="18">
    <location>
        <begin position="221"/>
        <end position="241"/>
    </location>
</feature>
<organism evidence="20">
    <name type="scientific">Bragasellus molinai</name>
    <dbReference type="NCBI Taxonomy" id="1281925"/>
    <lineage>
        <taxon>Eukaryota</taxon>
        <taxon>Metazoa</taxon>
        <taxon>Ecdysozoa</taxon>
        <taxon>Arthropoda</taxon>
        <taxon>Crustacea</taxon>
        <taxon>Multicrustacea</taxon>
        <taxon>Malacostraca</taxon>
        <taxon>Eumalacostraca</taxon>
        <taxon>Peracarida</taxon>
        <taxon>Isopoda</taxon>
        <taxon>Asellota</taxon>
        <taxon>Aselloidea</taxon>
        <taxon>Asellidae</taxon>
        <taxon>Bragasellus</taxon>
    </lineage>
</organism>
<comment type="function">
    <text evidence="18">Core subunit of the mitochondrial membrane respiratory chain NADH dehydrogenase (Complex I) which catalyzes electron transfer from NADH through the respiratory chain, using ubiquinone as an electron acceptor. Essential for the catalytic activity and assembly of complex I.</text>
</comment>
<keyword evidence="11 18" id="KW-0249">Electron transport</keyword>
<evidence type="ECO:0000256" key="3">
    <source>
        <dbReference type="ARBA" id="ARBA00007012"/>
    </source>
</evidence>
<keyword evidence="9 18" id="KW-0999">Mitochondrion inner membrane</keyword>
<evidence type="ECO:0000256" key="4">
    <source>
        <dbReference type="ARBA" id="ARBA00012944"/>
    </source>
</evidence>
<evidence type="ECO:0000256" key="14">
    <source>
        <dbReference type="ARBA" id="ARBA00023075"/>
    </source>
</evidence>
<comment type="catalytic activity">
    <reaction evidence="17 18">
        <text>a ubiquinone + NADH + 5 H(+)(in) = a ubiquinol + NAD(+) + 4 H(+)(out)</text>
        <dbReference type="Rhea" id="RHEA:29091"/>
        <dbReference type="Rhea" id="RHEA-COMP:9565"/>
        <dbReference type="Rhea" id="RHEA-COMP:9566"/>
        <dbReference type="ChEBI" id="CHEBI:15378"/>
        <dbReference type="ChEBI" id="CHEBI:16389"/>
        <dbReference type="ChEBI" id="CHEBI:17976"/>
        <dbReference type="ChEBI" id="CHEBI:57540"/>
        <dbReference type="ChEBI" id="CHEBI:57945"/>
        <dbReference type="EC" id="7.1.1.2"/>
    </reaction>
</comment>
<evidence type="ECO:0000256" key="13">
    <source>
        <dbReference type="ARBA" id="ARBA00023027"/>
    </source>
</evidence>
<dbReference type="GO" id="GO:0006120">
    <property type="term" value="P:mitochondrial electron transport, NADH to ubiquinone"/>
    <property type="evidence" value="ECO:0007669"/>
    <property type="project" value="InterPro"/>
</dbReference>
<feature type="transmembrane region" description="Helical" evidence="18">
    <location>
        <begin position="137"/>
        <end position="158"/>
    </location>
</feature>
<sequence>MNFLFLITLFFGITLMILSKSWFSAWLGLEINLMSFIPLIMLSQSQSKEEASLKYFLIQAVASLIILQISFVWIALSPYLCLILALSMKLGLAPLHFWLPYLTEKISWMMNIILLTLQKIGPLFLLSSTTMFNSKILLFMSAISACVGAVGGLNEMFLRKLMAYSSINHMGWMVAAMMMSTYIWVLYLFTYIFISSTLMLVMEKYKIFHLNQMIFKSLKSLHMAIMFLSLGGFPPLLGFAPKWAVIFTGLDKFLILVFILIVASTVTLYYYIRSGLIILILNSSKVLMSAKKLQNQFMNFYFNMNIYGGILFMFLWSFTP</sequence>
<evidence type="ECO:0000256" key="9">
    <source>
        <dbReference type="ARBA" id="ARBA00022792"/>
    </source>
</evidence>
<feature type="transmembrane region" description="Helical" evidence="18">
    <location>
        <begin position="106"/>
        <end position="125"/>
    </location>
</feature>
<dbReference type="GO" id="GO:0005743">
    <property type="term" value="C:mitochondrial inner membrane"/>
    <property type="evidence" value="ECO:0007669"/>
    <property type="project" value="UniProtKB-SubCell"/>
</dbReference>
<feature type="transmembrane region" description="Helical" evidence="18">
    <location>
        <begin position="300"/>
        <end position="318"/>
    </location>
</feature>
<accession>A0A485MEE4</accession>
<keyword evidence="13 18" id="KW-0520">NAD</keyword>
<evidence type="ECO:0000256" key="5">
    <source>
        <dbReference type="ARBA" id="ARBA00021008"/>
    </source>
</evidence>
<dbReference type="GO" id="GO:0008137">
    <property type="term" value="F:NADH dehydrogenase (ubiquinone) activity"/>
    <property type="evidence" value="ECO:0007669"/>
    <property type="project" value="UniProtKB-EC"/>
</dbReference>
<proteinExistence type="inferred from homology"/>
<keyword evidence="6" id="KW-0813">Transport</keyword>
<evidence type="ECO:0000256" key="17">
    <source>
        <dbReference type="ARBA" id="ARBA00049551"/>
    </source>
</evidence>
<evidence type="ECO:0000256" key="1">
    <source>
        <dbReference type="ARBA" id="ARBA00003257"/>
    </source>
</evidence>
<dbReference type="InterPro" id="IPR050175">
    <property type="entry name" value="Complex_I_Subunit_2"/>
</dbReference>
<dbReference type="EC" id="7.1.1.2" evidence="4 18"/>
<keyword evidence="7 18" id="KW-0679">Respiratory chain</keyword>
<feature type="transmembrane region" description="Helical" evidence="18">
    <location>
        <begin position="253"/>
        <end position="279"/>
    </location>
</feature>
<comment type="similarity">
    <text evidence="3 18">Belongs to the complex I subunit 2 family.</text>
</comment>
<dbReference type="EMBL" id="LR536608">
    <property type="protein sequence ID" value="VFU78736.1"/>
    <property type="molecule type" value="Genomic_DNA"/>
</dbReference>
<keyword evidence="15 18" id="KW-0496">Mitochondrion</keyword>
<protein>
    <recommendedName>
        <fullName evidence="5 18">NADH-ubiquinone oxidoreductase chain 2</fullName>
        <ecNumber evidence="4 18">7.1.1.2</ecNumber>
    </recommendedName>
</protein>
<dbReference type="AlphaFoldDB" id="A0A485MEE4"/>
<evidence type="ECO:0000256" key="16">
    <source>
        <dbReference type="ARBA" id="ARBA00023136"/>
    </source>
</evidence>
<evidence type="ECO:0000256" key="2">
    <source>
        <dbReference type="ARBA" id="ARBA00004448"/>
    </source>
</evidence>
<gene>
    <name evidence="20" type="primary">nad2</name>
    <name evidence="20" type="ORF">BMOVMT01_0017</name>
</gene>
<evidence type="ECO:0000313" key="20">
    <source>
        <dbReference type="EMBL" id="VFU78736.1"/>
    </source>
</evidence>
<evidence type="ECO:0000256" key="7">
    <source>
        <dbReference type="ARBA" id="ARBA00022660"/>
    </source>
</evidence>
<dbReference type="Pfam" id="PF00361">
    <property type="entry name" value="Proton_antipo_M"/>
    <property type="match status" value="2"/>
</dbReference>
<geneLocation type="mitochondrion" evidence="20"/>
<evidence type="ECO:0000259" key="19">
    <source>
        <dbReference type="Pfam" id="PF00361"/>
    </source>
</evidence>
<keyword evidence="12 18" id="KW-1133">Transmembrane helix</keyword>
<comment type="subcellular location">
    <subcellularLocation>
        <location evidence="2 18">Mitochondrion inner membrane</location>
        <topology evidence="2 18">Multi-pass membrane protein</topology>
    </subcellularLocation>
</comment>
<evidence type="ECO:0000256" key="15">
    <source>
        <dbReference type="ARBA" id="ARBA00023128"/>
    </source>
</evidence>
<dbReference type="PANTHER" id="PTHR46552">
    <property type="entry name" value="NADH-UBIQUINONE OXIDOREDUCTASE CHAIN 2"/>
    <property type="match status" value="1"/>
</dbReference>
<dbReference type="PRINTS" id="PR01436">
    <property type="entry name" value="NADHDHGNASE2"/>
</dbReference>
<keyword evidence="14 18" id="KW-0830">Ubiquinone</keyword>
<evidence type="ECO:0000256" key="11">
    <source>
        <dbReference type="ARBA" id="ARBA00022982"/>
    </source>
</evidence>
<feature type="domain" description="NADH:quinone oxidoreductase/Mrp antiporter transmembrane" evidence="19">
    <location>
        <begin position="79"/>
        <end position="265"/>
    </location>
</feature>
<evidence type="ECO:0000256" key="10">
    <source>
        <dbReference type="ARBA" id="ARBA00022967"/>
    </source>
</evidence>
<dbReference type="InterPro" id="IPR003917">
    <property type="entry name" value="NADH_UbQ_OxRdtase_chain2"/>
</dbReference>
<keyword evidence="16 18" id="KW-0472">Membrane</keyword>
<evidence type="ECO:0000256" key="12">
    <source>
        <dbReference type="ARBA" id="ARBA00022989"/>
    </source>
</evidence>
<evidence type="ECO:0000256" key="6">
    <source>
        <dbReference type="ARBA" id="ARBA00022448"/>
    </source>
</evidence>
<reference evidence="20" key="1">
    <citation type="submission" date="2019-03" db="EMBL/GenBank/DDBJ databases">
        <authorList>
            <person name="Lefebure T."/>
            <person name="Lefebure T."/>
        </authorList>
    </citation>
    <scope>NUCLEOTIDE SEQUENCE [LARGE SCALE GENOMIC DNA]</scope>
</reference>
<evidence type="ECO:0000256" key="18">
    <source>
        <dbReference type="RuleBase" id="RU003403"/>
    </source>
</evidence>
<feature type="transmembrane region" description="Helical" evidence="18">
    <location>
        <begin position="55"/>
        <end position="86"/>
    </location>
</feature>
<comment type="function">
    <text evidence="1">Core subunit of the mitochondrial membrane respiratory chain NADH dehydrogenase (Complex I) that is believed to belong to the minimal assembly required for catalysis. Complex I functions in the transfer of electrons from NADH to the respiratory chain. The immediate electron acceptor for the enzyme is believed to be ubiquinone.</text>
</comment>
<keyword evidence="10 18" id="KW-1278">Translocase</keyword>
<dbReference type="InterPro" id="IPR001750">
    <property type="entry name" value="ND/Mrp_TM"/>
</dbReference>
<keyword evidence="8 18" id="KW-0812">Transmembrane</keyword>
<dbReference type="PANTHER" id="PTHR46552:SF1">
    <property type="entry name" value="NADH-UBIQUINONE OXIDOREDUCTASE CHAIN 2"/>
    <property type="match status" value="1"/>
</dbReference>